<evidence type="ECO:0000313" key="5">
    <source>
        <dbReference type="EMBL" id="CAB3386037.1"/>
    </source>
</evidence>
<dbReference type="EMBL" id="CADEPI010000449">
    <property type="protein sequence ID" value="CAB3386037.1"/>
    <property type="molecule type" value="Genomic_DNA"/>
</dbReference>
<keyword evidence="4" id="KW-0472">Membrane</keyword>
<dbReference type="AlphaFoldDB" id="A0A8S1E718"/>
<keyword evidence="3" id="KW-0732">Signal</keyword>
<dbReference type="GO" id="GO:0016020">
    <property type="term" value="C:membrane"/>
    <property type="evidence" value="ECO:0007669"/>
    <property type="project" value="UniProtKB-SubCell"/>
</dbReference>
<sequence>MVGIAISPKNHSSSSLPLKYFSSQPNNSIISHLDAKEDAMAGYIQNLYSILSGIALIVTLYKKYGYESDENSKNILETINHHDYGKPRMTLYVSSEKFSDPWINMGNGENEFPPDGTIYSEEVSLHNISLAFPLKIAGYEIRNVVLNSAGSIFSMDNFHQWSVIPMQGTYATSSTIKYFNDAGGHLTVQWEIAPFFEYAGHEDKKLLMQVQVFPDGYVMFIYKKIPFGSMRNFRKNLNYANEEGGFIFIDFLPDGREAIISIPISFEKDEVEEGAIIHFEPVPFCPNFRTCKSCSEAKITMKDTGETIPCVWCPEIKRCSSKKDHLQEYWLNNMCEHQEISDPLRCPKEEGSAEEEVEKTLVVEIPTYLFYPLFIGSLLYKLTSMWRNRSVN</sequence>
<dbReference type="PANTHER" id="PTHR13055">
    <property type="entry name" value="TUMOR ENDOTHELIAL MARKER 7 RELATED"/>
    <property type="match status" value="1"/>
</dbReference>
<dbReference type="PANTHER" id="PTHR13055:SF12">
    <property type="entry name" value="LD40707P"/>
    <property type="match status" value="1"/>
</dbReference>
<dbReference type="Proteomes" id="UP000494165">
    <property type="component" value="Unassembled WGS sequence"/>
</dbReference>
<proteinExistence type="predicted"/>
<keyword evidence="6" id="KW-1185">Reference proteome</keyword>
<comment type="caution">
    <text evidence="5">The sequence shown here is derived from an EMBL/GenBank/DDBJ whole genome shotgun (WGS) entry which is preliminary data.</text>
</comment>
<evidence type="ECO:0000256" key="1">
    <source>
        <dbReference type="ARBA" id="ARBA00004479"/>
    </source>
</evidence>
<comment type="subcellular location">
    <subcellularLocation>
        <location evidence="1">Membrane</location>
        <topology evidence="1">Single-pass type I membrane protein</topology>
    </subcellularLocation>
</comment>
<name>A0A8S1E718_9INSE</name>
<accession>A0A8S1E718</accession>
<evidence type="ECO:0000256" key="2">
    <source>
        <dbReference type="ARBA" id="ARBA00022692"/>
    </source>
</evidence>
<evidence type="ECO:0000256" key="3">
    <source>
        <dbReference type="ARBA" id="ARBA00022729"/>
    </source>
</evidence>
<gene>
    <name evidence="5" type="ORF">CLODIP_2_CD07684</name>
</gene>
<organism evidence="5 6">
    <name type="scientific">Cloeon dipterum</name>
    <dbReference type="NCBI Taxonomy" id="197152"/>
    <lineage>
        <taxon>Eukaryota</taxon>
        <taxon>Metazoa</taxon>
        <taxon>Ecdysozoa</taxon>
        <taxon>Arthropoda</taxon>
        <taxon>Hexapoda</taxon>
        <taxon>Insecta</taxon>
        <taxon>Pterygota</taxon>
        <taxon>Palaeoptera</taxon>
        <taxon>Ephemeroptera</taxon>
        <taxon>Pisciforma</taxon>
        <taxon>Baetidae</taxon>
        <taxon>Cloeon</taxon>
    </lineage>
</organism>
<evidence type="ECO:0000313" key="6">
    <source>
        <dbReference type="Proteomes" id="UP000494165"/>
    </source>
</evidence>
<dbReference type="InterPro" id="IPR031152">
    <property type="entry name" value="PLXDC"/>
</dbReference>
<keyword evidence="2" id="KW-0812">Transmembrane</keyword>
<keyword evidence="4" id="KW-1133">Transmembrane helix</keyword>
<reference evidence="5 6" key="1">
    <citation type="submission" date="2020-04" db="EMBL/GenBank/DDBJ databases">
        <authorList>
            <person name="Alioto T."/>
            <person name="Alioto T."/>
            <person name="Gomez Garrido J."/>
        </authorList>
    </citation>
    <scope>NUCLEOTIDE SEQUENCE [LARGE SCALE GENOMIC DNA]</scope>
</reference>
<evidence type="ECO:0000256" key="4">
    <source>
        <dbReference type="ARBA" id="ARBA00022989"/>
    </source>
</evidence>
<protein>
    <submittedName>
        <fullName evidence="5">Uncharacterized protein</fullName>
    </submittedName>
</protein>